<organism evidence="1 2">
    <name type="scientific">Jeotgalibacillus marinus</name>
    <dbReference type="NCBI Taxonomy" id="86667"/>
    <lineage>
        <taxon>Bacteria</taxon>
        <taxon>Bacillati</taxon>
        <taxon>Bacillota</taxon>
        <taxon>Bacilli</taxon>
        <taxon>Bacillales</taxon>
        <taxon>Caryophanaceae</taxon>
        <taxon>Jeotgalibacillus</taxon>
    </lineage>
</organism>
<gene>
    <name evidence="1" type="ORF">AB1471_04095</name>
</gene>
<comment type="caution">
    <text evidence="1">The sequence shown here is derived from an EMBL/GenBank/DDBJ whole genome shotgun (WGS) entry which is preliminary data.</text>
</comment>
<protein>
    <submittedName>
        <fullName evidence="1">Uncharacterized protein</fullName>
    </submittedName>
</protein>
<evidence type="ECO:0000313" key="1">
    <source>
        <dbReference type="EMBL" id="MEW9500982.1"/>
    </source>
</evidence>
<dbReference type="Proteomes" id="UP001556040">
    <property type="component" value="Unassembled WGS sequence"/>
</dbReference>
<name>A0ABV3Q0X4_9BACL</name>
<sequence>MSSSSFLHDYADPVNALESFVTDSSMNRTGWSNDEYDQLIADSKVESDEAARYELLYQAEKLLMDEMPIFPVHYNNQVHLHDELVKDIVRHPVGYVELKWQTKPNNYSLQKEVQNNALPSTW</sequence>
<dbReference type="InterPro" id="IPR039424">
    <property type="entry name" value="SBP_5"/>
</dbReference>
<dbReference type="SUPFAM" id="SSF53850">
    <property type="entry name" value="Periplasmic binding protein-like II"/>
    <property type="match status" value="1"/>
</dbReference>
<dbReference type="EMBL" id="JBFMIA010000002">
    <property type="protein sequence ID" value="MEW9500982.1"/>
    <property type="molecule type" value="Genomic_DNA"/>
</dbReference>
<dbReference type="PANTHER" id="PTHR30290:SF79">
    <property type="entry name" value="DIPEPTIDE-BINDING PROTEIN DPPE"/>
    <property type="match status" value="1"/>
</dbReference>
<dbReference type="PANTHER" id="PTHR30290">
    <property type="entry name" value="PERIPLASMIC BINDING COMPONENT OF ABC TRANSPORTER"/>
    <property type="match status" value="1"/>
</dbReference>
<evidence type="ECO:0000313" key="2">
    <source>
        <dbReference type="Proteomes" id="UP001556040"/>
    </source>
</evidence>
<dbReference type="Gene3D" id="3.40.190.10">
    <property type="entry name" value="Periplasmic binding protein-like II"/>
    <property type="match status" value="1"/>
</dbReference>
<keyword evidence="2" id="KW-1185">Reference proteome</keyword>
<proteinExistence type="predicted"/>
<dbReference type="Gene3D" id="3.10.105.10">
    <property type="entry name" value="Dipeptide-binding Protein, Domain 3"/>
    <property type="match status" value="1"/>
</dbReference>
<reference evidence="1 2" key="1">
    <citation type="journal article" date="1979" name="Int. J. Syst. Evol. Microbiol.">
        <title>Bacillus globisporus subsp. marinus subsp. nov.</title>
        <authorList>
            <person name="Liu H."/>
        </authorList>
    </citation>
    <scope>NUCLEOTIDE SEQUENCE [LARGE SCALE GENOMIC DNA]</scope>
    <source>
        <strain evidence="1 2">DSM 1297</strain>
    </source>
</reference>
<accession>A0ABV3Q0X4</accession>